<feature type="compositionally biased region" description="Polar residues" evidence="1">
    <location>
        <begin position="487"/>
        <end position="499"/>
    </location>
</feature>
<name>A0AAW2X785_9LAMI</name>
<evidence type="ECO:0000256" key="1">
    <source>
        <dbReference type="SAM" id="MobiDB-lite"/>
    </source>
</evidence>
<dbReference type="InterPro" id="IPR004252">
    <property type="entry name" value="Probable_transposase_24"/>
</dbReference>
<reference evidence="2" key="1">
    <citation type="submission" date="2020-06" db="EMBL/GenBank/DDBJ databases">
        <authorList>
            <person name="Li T."/>
            <person name="Hu X."/>
            <person name="Zhang T."/>
            <person name="Song X."/>
            <person name="Zhang H."/>
            <person name="Dai N."/>
            <person name="Sheng W."/>
            <person name="Hou X."/>
            <person name="Wei L."/>
        </authorList>
    </citation>
    <scope>NUCLEOTIDE SEQUENCE</scope>
    <source>
        <strain evidence="2">KEN1</strain>
        <tissue evidence="2">Leaf</tissue>
    </source>
</reference>
<feature type="compositionally biased region" description="Polar residues" evidence="1">
    <location>
        <begin position="79"/>
        <end position="90"/>
    </location>
</feature>
<accession>A0AAW2X785</accession>
<feature type="compositionally biased region" description="Polar residues" evidence="1">
    <location>
        <begin position="271"/>
        <end position="283"/>
    </location>
</feature>
<evidence type="ECO:0000313" key="2">
    <source>
        <dbReference type="EMBL" id="KAL0449648.1"/>
    </source>
</evidence>
<feature type="compositionally biased region" description="Polar residues" evidence="1">
    <location>
        <begin position="23"/>
        <end position="41"/>
    </location>
</feature>
<feature type="region of interest" description="Disordered" evidence="1">
    <location>
        <begin position="1"/>
        <end position="152"/>
    </location>
</feature>
<proteinExistence type="predicted"/>
<organism evidence="2">
    <name type="scientific">Sesamum latifolium</name>
    <dbReference type="NCBI Taxonomy" id="2727402"/>
    <lineage>
        <taxon>Eukaryota</taxon>
        <taxon>Viridiplantae</taxon>
        <taxon>Streptophyta</taxon>
        <taxon>Embryophyta</taxon>
        <taxon>Tracheophyta</taxon>
        <taxon>Spermatophyta</taxon>
        <taxon>Magnoliopsida</taxon>
        <taxon>eudicotyledons</taxon>
        <taxon>Gunneridae</taxon>
        <taxon>Pentapetalae</taxon>
        <taxon>asterids</taxon>
        <taxon>lamiids</taxon>
        <taxon>Lamiales</taxon>
        <taxon>Pedaliaceae</taxon>
        <taxon>Sesamum</taxon>
    </lineage>
</organism>
<sequence length="513" mass="57970">MPLEREVGLQVEPPTENDAPLGSLSSSLRNGVIRRQSSNLPNEPILPRHNNPPHTQENEVQDANADASPSYNRVGLSRNVISNQVSASRGRSQRRHPNPPHEHIPPLTVDNDPPLEWEEEMKDDPFNGDPPSRNSVGHSFPPRRRGLSRGTSQPIDPSLRVFIRVIGSRASVLQLLCDLSLYLNFTPITWQVYCTCHEIGFSLTEPDRRLRDMLGKERKYAALKVKSSKPLDWKGHGPKWLGESIWNKLCEDYWSKEKFLRLSEAGKKNRTTPNDGSISTHTGGSKPFAAYKEDMQREYNREVSDIELYDRTHRENKGTGEFSCYKAKIVRVTYDTMVQGNDASNPSSPHNFDPVAWLEASGGLSKGRVYGFGSQPLHRSFGDIACGSGFKAKHKEAAKIAQEESNEPFDRFQKEMEKLKQTNMQLQGQQRVILKAMEQCLPDTIRQMLQDIQWTNHSHAGGSGNQEQQYVDSINRGEGRRSRVDSNRYNNKNVMSNVGINDAHESEEGDTED</sequence>
<feature type="compositionally biased region" description="Basic and acidic residues" evidence="1">
    <location>
        <begin position="475"/>
        <end position="486"/>
    </location>
</feature>
<protein>
    <recommendedName>
        <fullName evidence="3">Transposase</fullName>
    </recommendedName>
</protein>
<comment type="caution">
    <text evidence="2">The sequence shown here is derived from an EMBL/GenBank/DDBJ whole genome shotgun (WGS) entry which is preliminary data.</text>
</comment>
<dbReference type="EMBL" id="JACGWN010000005">
    <property type="protein sequence ID" value="KAL0449648.1"/>
    <property type="molecule type" value="Genomic_DNA"/>
</dbReference>
<feature type="region of interest" description="Disordered" evidence="1">
    <location>
        <begin position="474"/>
        <end position="513"/>
    </location>
</feature>
<reference evidence="2" key="2">
    <citation type="journal article" date="2024" name="Plant">
        <title>Genomic evolution and insights into agronomic trait innovations of Sesamum species.</title>
        <authorList>
            <person name="Miao H."/>
            <person name="Wang L."/>
            <person name="Qu L."/>
            <person name="Liu H."/>
            <person name="Sun Y."/>
            <person name="Le M."/>
            <person name="Wang Q."/>
            <person name="Wei S."/>
            <person name="Zheng Y."/>
            <person name="Lin W."/>
            <person name="Duan Y."/>
            <person name="Cao H."/>
            <person name="Xiong S."/>
            <person name="Wang X."/>
            <person name="Wei L."/>
            <person name="Li C."/>
            <person name="Ma Q."/>
            <person name="Ju M."/>
            <person name="Zhao R."/>
            <person name="Li G."/>
            <person name="Mu C."/>
            <person name="Tian Q."/>
            <person name="Mei H."/>
            <person name="Zhang T."/>
            <person name="Gao T."/>
            <person name="Zhang H."/>
        </authorList>
    </citation>
    <scope>NUCLEOTIDE SEQUENCE</scope>
    <source>
        <strain evidence="2">KEN1</strain>
    </source>
</reference>
<dbReference type="AlphaFoldDB" id="A0AAW2X785"/>
<evidence type="ECO:0008006" key="3">
    <source>
        <dbReference type="Google" id="ProtNLM"/>
    </source>
</evidence>
<dbReference type="Pfam" id="PF03004">
    <property type="entry name" value="Transposase_24"/>
    <property type="match status" value="1"/>
</dbReference>
<feature type="region of interest" description="Disordered" evidence="1">
    <location>
        <begin position="265"/>
        <end position="287"/>
    </location>
</feature>
<gene>
    <name evidence="2" type="ORF">Slati_1521200</name>
</gene>
<feature type="compositionally biased region" description="Acidic residues" evidence="1">
    <location>
        <begin position="113"/>
        <end position="122"/>
    </location>
</feature>